<protein>
    <submittedName>
        <fullName evidence="1">Uncharacterized protein</fullName>
    </submittedName>
</protein>
<evidence type="ECO:0000313" key="1">
    <source>
        <dbReference type="EMBL" id="EPF13892.1"/>
    </source>
</evidence>
<dbReference type="STRING" id="566551.HMPREF0201_04085"/>
<evidence type="ECO:0000313" key="2">
    <source>
        <dbReference type="Proteomes" id="UP000014585"/>
    </source>
</evidence>
<comment type="caution">
    <text evidence="1">The sequence shown here is derived from an EMBL/GenBank/DDBJ whole genome shotgun (WGS) entry which is preliminary data.</text>
</comment>
<dbReference type="AlphaFoldDB" id="S3J1R8"/>
<dbReference type="InterPro" id="IPR049812">
    <property type="entry name" value="DpdG-like"/>
</dbReference>
<dbReference type="PATRIC" id="fig|566551.4.peg.3727"/>
<proteinExistence type="predicted"/>
<dbReference type="HOGENOM" id="CLU_930315_0_0_6"/>
<dbReference type="RefSeq" id="WP_016538295.1">
    <property type="nucleotide sequence ID" value="NZ_KE161030.1"/>
</dbReference>
<gene>
    <name evidence="1" type="ORF">HMPREF0201_04085</name>
</gene>
<dbReference type="Proteomes" id="UP000014585">
    <property type="component" value="Unassembled WGS sequence"/>
</dbReference>
<accession>S3J1R8</accession>
<name>S3J1R8_9ENTR</name>
<organism evidence="1 2">
    <name type="scientific">Cedecea davisae DSM 4568</name>
    <dbReference type="NCBI Taxonomy" id="566551"/>
    <lineage>
        <taxon>Bacteria</taxon>
        <taxon>Pseudomonadati</taxon>
        <taxon>Pseudomonadota</taxon>
        <taxon>Gammaproteobacteria</taxon>
        <taxon>Enterobacterales</taxon>
        <taxon>Enterobacteriaceae</taxon>
        <taxon>Cedecea</taxon>
    </lineage>
</organism>
<dbReference type="EMBL" id="ATDT01000033">
    <property type="protein sequence ID" value="EPF13892.1"/>
    <property type="molecule type" value="Genomic_DNA"/>
</dbReference>
<dbReference type="NCBIfam" id="NF041064">
    <property type="entry name" value="DpdG"/>
    <property type="match status" value="1"/>
</dbReference>
<reference evidence="1 2" key="1">
    <citation type="submission" date="2013-04" db="EMBL/GenBank/DDBJ databases">
        <authorList>
            <person name="Weinstock G."/>
            <person name="Sodergren E."/>
            <person name="Lobos E.A."/>
            <person name="Fulton L."/>
            <person name="Fulton R."/>
            <person name="Courtney L."/>
            <person name="Fronick C."/>
            <person name="O'Laughlin M."/>
            <person name="Godfrey J."/>
            <person name="Wilson R.M."/>
            <person name="Miner T."/>
            <person name="Farmer C."/>
            <person name="Delehaunty K."/>
            <person name="Cordes M."/>
            <person name="Minx P."/>
            <person name="Tomlinson C."/>
            <person name="Chen J."/>
            <person name="Wollam A."/>
            <person name="Pepin K.H."/>
            <person name="Palsikar V.B."/>
            <person name="Zhang X."/>
            <person name="Suruliraj S."/>
            <person name="Perna N.T."/>
            <person name="Plunkett G."/>
            <person name="Warren W."/>
            <person name="Mitreva M."/>
            <person name="Mardis E.R."/>
            <person name="Wilson R.K."/>
        </authorList>
    </citation>
    <scope>NUCLEOTIDE SEQUENCE [LARGE SCALE GENOMIC DNA]</scope>
    <source>
        <strain evidence="1 2">DSM 4568</strain>
    </source>
</reference>
<sequence length="290" mass="32469">MSIINNANPGSSLVLIPLFDRIVQNAQAPLSPEAVVARYRPNNLPANDNAWGKIRENLAFWCRLGLWPMEEERILPQPNETRPLYQRVLQCTIDACKEKDISEGNECEPLWRVLACLLSLQQHCLMGTEPLSISDVAKNVHKWLPTGTVNSNSEKSPIEYGRYLGFLELAPDQNYYTDPTRAIQCFLPLIFGEQKILPIKTFMANMAEVMPMMDGGEFRVKVQEMMAEKGWSASEGSNISTSTSLALRRLEVSQQIQLIVGSDDAASLSLQLPGGETRPISHIKLREDAQ</sequence>